<dbReference type="InterPro" id="IPR032831">
    <property type="entry name" value="LptM_cons"/>
</dbReference>
<reference evidence="8 9" key="1">
    <citation type="submission" date="2017-08" db="EMBL/GenBank/DDBJ databases">
        <title>Infants hospitalized years apart are colonized by the same room-sourced microbial strains.</title>
        <authorList>
            <person name="Brooks B."/>
            <person name="Olm M.R."/>
            <person name="Firek B.A."/>
            <person name="Baker R."/>
            <person name="Thomas B.C."/>
            <person name="Morowitz M.J."/>
            <person name="Banfield J.F."/>
        </authorList>
    </citation>
    <scope>NUCLEOTIDE SEQUENCE [LARGE SCALE GENOMIC DNA]</scope>
    <source>
        <strain evidence="8">S2_005_001_R2_27</strain>
    </source>
</reference>
<comment type="subcellular location">
    <subcellularLocation>
        <location evidence="1">Cell outer membrane</location>
        <topology evidence="1">Lipid-anchor</topology>
    </subcellularLocation>
</comment>
<dbReference type="Proteomes" id="UP000248887">
    <property type="component" value="Unassembled WGS sequence"/>
</dbReference>
<evidence type="ECO:0000256" key="6">
    <source>
        <dbReference type="ARBA" id="ARBA00023288"/>
    </source>
</evidence>
<sequence length="81" mass="8420">MHPVAAAEERSLSRRNLTRSSRNLAVALVLGSALTLAGCGVKGPLEPPPNSPMGQPGPDGKKPKDTGPIRPKTPFILDGLL</sequence>
<evidence type="ECO:0000256" key="4">
    <source>
        <dbReference type="ARBA" id="ARBA00023139"/>
    </source>
</evidence>
<keyword evidence="3" id="KW-0472">Membrane</keyword>
<accession>A0A2W5R066</accession>
<dbReference type="NCBIfam" id="NF047847">
    <property type="entry name" value="SS_mature_LptM"/>
    <property type="match status" value="1"/>
</dbReference>
<evidence type="ECO:0000256" key="5">
    <source>
        <dbReference type="ARBA" id="ARBA00023237"/>
    </source>
</evidence>
<organism evidence="8 9">
    <name type="scientific">Ancylobacter novellus</name>
    <name type="common">Thiobacillus novellus</name>
    <dbReference type="NCBI Taxonomy" id="921"/>
    <lineage>
        <taxon>Bacteria</taxon>
        <taxon>Pseudomonadati</taxon>
        <taxon>Pseudomonadota</taxon>
        <taxon>Alphaproteobacteria</taxon>
        <taxon>Hyphomicrobiales</taxon>
        <taxon>Xanthobacteraceae</taxon>
        <taxon>Ancylobacter</taxon>
    </lineage>
</organism>
<evidence type="ECO:0000256" key="2">
    <source>
        <dbReference type="ARBA" id="ARBA00022729"/>
    </source>
</evidence>
<keyword evidence="6" id="KW-0449">Lipoprotein</keyword>
<dbReference type="GO" id="GO:0009279">
    <property type="term" value="C:cell outer membrane"/>
    <property type="evidence" value="ECO:0007669"/>
    <property type="project" value="UniProtKB-SubCell"/>
</dbReference>
<evidence type="ECO:0000256" key="3">
    <source>
        <dbReference type="ARBA" id="ARBA00023136"/>
    </source>
</evidence>
<dbReference type="Pfam" id="PF13627">
    <property type="entry name" value="LptM_cons"/>
    <property type="match status" value="1"/>
</dbReference>
<keyword evidence="5" id="KW-0998">Cell outer membrane</keyword>
<keyword evidence="4" id="KW-0564">Palmitate</keyword>
<protein>
    <recommendedName>
        <fullName evidence="10">Lipoprotein</fullName>
    </recommendedName>
</protein>
<dbReference type="AlphaFoldDB" id="A0A2W5R066"/>
<name>A0A2W5R066_ANCNO</name>
<evidence type="ECO:0000256" key="7">
    <source>
        <dbReference type="SAM" id="MobiDB-lite"/>
    </source>
</evidence>
<proteinExistence type="predicted"/>
<evidence type="ECO:0000313" key="8">
    <source>
        <dbReference type="EMBL" id="PZQ82522.1"/>
    </source>
</evidence>
<dbReference type="EMBL" id="QFQD01000031">
    <property type="protein sequence ID" value="PZQ82522.1"/>
    <property type="molecule type" value="Genomic_DNA"/>
</dbReference>
<evidence type="ECO:0000256" key="1">
    <source>
        <dbReference type="ARBA" id="ARBA00004459"/>
    </source>
</evidence>
<evidence type="ECO:0008006" key="10">
    <source>
        <dbReference type="Google" id="ProtNLM"/>
    </source>
</evidence>
<keyword evidence="2" id="KW-0732">Signal</keyword>
<evidence type="ECO:0000313" key="9">
    <source>
        <dbReference type="Proteomes" id="UP000248887"/>
    </source>
</evidence>
<feature type="region of interest" description="Disordered" evidence="7">
    <location>
        <begin position="39"/>
        <end position="81"/>
    </location>
</feature>
<comment type="caution">
    <text evidence="8">The sequence shown here is derived from an EMBL/GenBank/DDBJ whole genome shotgun (WGS) entry which is preliminary data.</text>
</comment>
<gene>
    <name evidence="8" type="ORF">DI549_11310</name>
</gene>